<keyword evidence="4" id="KW-0804">Transcription</keyword>
<feature type="region of interest" description="Disordered" evidence="7">
    <location>
        <begin position="75"/>
        <end position="96"/>
    </location>
</feature>
<dbReference type="KEGG" id="dzi:111286266"/>
<name>A0A6P5XUJ3_DURZI</name>
<protein>
    <submittedName>
        <fullName evidence="10">Transcription factor bHLH122-like isoform X1</fullName>
    </submittedName>
</protein>
<accession>A0A6P5XUJ3</accession>
<feature type="compositionally biased region" description="Polar residues" evidence="7">
    <location>
        <begin position="132"/>
        <end position="169"/>
    </location>
</feature>
<reference evidence="10" key="1">
    <citation type="submission" date="2025-08" db="UniProtKB">
        <authorList>
            <consortium name="RefSeq"/>
        </authorList>
    </citation>
    <scope>IDENTIFICATION</scope>
    <source>
        <tissue evidence="10">Fruit stalk</tissue>
    </source>
</reference>
<keyword evidence="9" id="KW-1185">Reference proteome</keyword>
<evidence type="ECO:0000256" key="5">
    <source>
        <dbReference type="ARBA" id="ARBA00023242"/>
    </source>
</evidence>
<sequence>MESDLQHHHHHLLDYHQPQNHQKQMNSGLMRYQSAPSSYFSNILDRDFCQEFLNRPTSPETERIIARFLSGSGDAGGGGGGNTENISNQNLCPVTHNSPVRETAAKIEQRTQIMTPMINQTGVMQQQQQQQRGNYSSASQNFYQSQPQRHLSNQQSGSTMDYRIPNSTGMARPTQMKMSSGNNTNLIRHSSSPAGLFSNINIENITGYGVMRGMGDYGSVNISSNKEAAFPSASRPPPSGLMSPIAELGNENVGPKNSSENVGFGENRHKNYSSRFPVTSWDNSTMISDNMSGVKGLSEDDGSLSGLEFDGVETQNIDAGNHPPPLLAHHLSLPKSSPDMSAIDKFLQYQDSIPCKIRAKRGCATHPRSIAERVRRTKISERMRKLQDLVPNMDKQTSTADMLDLAVDYIKELQKEVKTLSENRANCSCANKQQQ</sequence>
<dbReference type="PANTHER" id="PTHR16223:SF279">
    <property type="entry name" value="TRANSCRIPTION FACTOR BHLH122"/>
    <property type="match status" value="1"/>
</dbReference>
<dbReference type="PANTHER" id="PTHR16223">
    <property type="entry name" value="TRANSCRIPTION FACTOR BHLH83-RELATED"/>
    <property type="match status" value="1"/>
</dbReference>
<evidence type="ECO:0000256" key="6">
    <source>
        <dbReference type="SAM" id="Coils"/>
    </source>
</evidence>
<feature type="region of interest" description="Disordered" evidence="7">
    <location>
        <begin position="121"/>
        <end position="182"/>
    </location>
</feature>
<feature type="compositionally biased region" description="Polar residues" evidence="7">
    <location>
        <begin position="83"/>
        <end position="96"/>
    </location>
</feature>
<evidence type="ECO:0000256" key="4">
    <source>
        <dbReference type="ARBA" id="ARBA00023163"/>
    </source>
</evidence>
<dbReference type="SMART" id="SM00353">
    <property type="entry name" value="HLH"/>
    <property type="match status" value="1"/>
</dbReference>
<dbReference type="SUPFAM" id="SSF47459">
    <property type="entry name" value="HLH, helix-loop-helix DNA-binding domain"/>
    <property type="match status" value="1"/>
</dbReference>
<dbReference type="InterPro" id="IPR011598">
    <property type="entry name" value="bHLH_dom"/>
</dbReference>
<evidence type="ECO:0000256" key="2">
    <source>
        <dbReference type="ARBA" id="ARBA00023015"/>
    </source>
</evidence>
<feature type="coiled-coil region" evidence="6">
    <location>
        <begin position="403"/>
        <end position="430"/>
    </location>
</feature>
<dbReference type="FunFam" id="4.10.280.10:FF:000021">
    <property type="entry name" value="Transcription factor bHLH130 family"/>
    <property type="match status" value="1"/>
</dbReference>
<dbReference type="OrthoDB" id="2019494at2759"/>
<dbReference type="GO" id="GO:0046983">
    <property type="term" value="F:protein dimerization activity"/>
    <property type="evidence" value="ECO:0007669"/>
    <property type="project" value="InterPro"/>
</dbReference>
<dbReference type="GO" id="GO:0000978">
    <property type="term" value="F:RNA polymerase II cis-regulatory region sequence-specific DNA binding"/>
    <property type="evidence" value="ECO:0007669"/>
    <property type="project" value="TreeGrafter"/>
</dbReference>
<keyword evidence="6" id="KW-0175">Coiled coil</keyword>
<proteinExistence type="predicted"/>
<feature type="domain" description="BHLH" evidence="8">
    <location>
        <begin position="363"/>
        <end position="413"/>
    </location>
</feature>
<gene>
    <name evidence="10" type="primary">LOC111286266</name>
</gene>
<dbReference type="PROSITE" id="PS50888">
    <property type="entry name" value="BHLH"/>
    <property type="match status" value="1"/>
</dbReference>
<dbReference type="GO" id="GO:0005634">
    <property type="term" value="C:nucleus"/>
    <property type="evidence" value="ECO:0007669"/>
    <property type="project" value="UniProtKB-SubCell"/>
</dbReference>
<keyword evidence="3" id="KW-0238">DNA-binding</keyword>
<dbReference type="Gene3D" id="4.10.280.10">
    <property type="entry name" value="Helix-loop-helix DNA-binding domain"/>
    <property type="match status" value="1"/>
</dbReference>
<dbReference type="Pfam" id="PF00010">
    <property type="entry name" value="HLH"/>
    <property type="match status" value="1"/>
</dbReference>
<dbReference type="RefSeq" id="XP_022731884.1">
    <property type="nucleotide sequence ID" value="XM_022876149.1"/>
</dbReference>
<dbReference type="GeneID" id="111286266"/>
<dbReference type="GO" id="GO:0000981">
    <property type="term" value="F:DNA-binding transcription factor activity, RNA polymerase II-specific"/>
    <property type="evidence" value="ECO:0007669"/>
    <property type="project" value="TreeGrafter"/>
</dbReference>
<evidence type="ECO:0000259" key="8">
    <source>
        <dbReference type="PROSITE" id="PS50888"/>
    </source>
</evidence>
<keyword evidence="2" id="KW-0805">Transcription regulation</keyword>
<evidence type="ECO:0000256" key="1">
    <source>
        <dbReference type="ARBA" id="ARBA00004123"/>
    </source>
</evidence>
<feature type="region of interest" description="Disordered" evidence="7">
    <location>
        <begin position="1"/>
        <end position="25"/>
    </location>
</feature>
<evidence type="ECO:0000313" key="10">
    <source>
        <dbReference type="RefSeq" id="XP_022731884.1"/>
    </source>
</evidence>
<keyword evidence="5" id="KW-0539">Nucleus</keyword>
<dbReference type="AlphaFoldDB" id="A0A6P5XUJ3"/>
<organism evidence="9 10">
    <name type="scientific">Durio zibethinus</name>
    <name type="common">Durian</name>
    <dbReference type="NCBI Taxonomy" id="66656"/>
    <lineage>
        <taxon>Eukaryota</taxon>
        <taxon>Viridiplantae</taxon>
        <taxon>Streptophyta</taxon>
        <taxon>Embryophyta</taxon>
        <taxon>Tracheophyta</taxon>
        <taxon>Spermatophyta</taxon>
        <taxon>Magnoliopsida</taxon>
        <taxon>eudicotyledons</taxon>
        <taxon>Gunneridae</taxon>
        <taxon>Pentapetalae</taxon>
        <taxon>rosids</taxon>
        <taxon>malvids</taxon>
        <taxon>Malvales</taxon>
        <taxon>Malvaceae</taxon>
        <taxon>Helicteroideae</taxon>
        <taxon>Durio</taxon>
    </lineage>
</organism>
<dbReference type="InterPro" id="IPR036638">
    <property type="entry name" value="HLH_DNA-bd_sf"/>
</dbReference>
<dbReference type="InterPro" id="IPR045843">
    <property type="entry name" value="IND-like"/>
</dbReference>
<evidence type="ECO:0000313" key="9">
    <source>
        <dbReference type="Proteomes" id="UP000515121"/>
    </source>
</evidence>
<comment type="subcellular location">
    <subcellularLocation>
        <location evidence="1">Nucleus</location>
    </subcellularLocation>
</comment>
<dbReference type="Proteomes" id="UP000515121">
    <property type="component" value="Unplaced"/>
</dbReference>
<evidence type="ECO:0000256" key="7">
    <source>
        <dbReference type="SAM" id="MobiDB-lite"/>
    </source>
</evidence>
<evidence type="ECO:0000256" key="3">
    <source>
        <dbReference type="ARBA" id="ARBA00023125"/>
    </source>
</evidence>